<evidence type="ECO:0000313" key="10">
    <source>
        <dbReference type="Proteomes" id="UP000199230"/>
    </source>
</evidence>
<evidence type="ECO:0000256" key="4">
    <source>
        <dbReference type="ARBA" id="ARBA00022603"/>
    </source>
</evidence>
<gene>
    <name evidence="9" type="ORF">SAMN05192546_106229</name>
</gene>
<dbReference type="PROSITE" id="PS00839">
    <property type="entry name" value="SUMT_1"/>
    <property type="match status" value="1"/>
</dbReference>
<dbReference type="InterPro" id="IPR014777">
    <property type="entry name" value="4pyrrole_Mease_sub1"/>
</dbReference>
<dbReference type="GO" id="GO:0009236">
    <property type="term" value="P:cobalamin biosynthetic process"/>
    <property type="evidence" value="ECO:0007669"/>
    <property type="project" value="UniProtKB-UniPathway"/>
</dbReference>
<dbReference type="UniPathway" id="UPA00148"/>
<dbReference type="EMBL" id="FNPV01000006">
    <property type="protein sequence ID" value="SDZ00937.1"/>
    <property type="molecule type" value="Genomic_DNA"/>
</dbReference>
<evidence type="ECO:0000313" key="9">
    <source>
        <dbReference type="EMBL" id="SDZ00937.1"/>
    </source>
</evidence>
<name>A0A1H3PIP6_9FIRM</name>
<evidence type="ECO:0000259" key="8">
    <source>
        <dbReference type="Pfam" id="PF00590"/>
    </source>
</evidence>
<sequence>MSQVIFIGAGPGDPELLTVKAYEKIRQAEVILYAGSLVNPAVFQHCPEEAEVASSASMDLEEMTDFMVQRVKEGKEVLRLHTGDPSLYGAIAEQIRRLEIEKVAYQVIPGISSFLAGAAAMKKELTLPGKSQTVIISRVAGRTPVPEKENLKSLAAHQASLVLFLSVGQVKQVVEDCLTAYAPETPVAIAYRVGWPDQRILRGSLQNLSEMMEEAGIRKTALIYIGDFLQAEGDESLLYDAAFTHEYREGKSS</sequence>
<keyword evidence="6" id="KW-0949">S-adenosyl-L-methionine</keyword>
<dbReference type="InterPro" id="IPR000878">
    <property type="entry name" value="4pyrrol_Mease"/>
</dbReference>
<dbReference type="InterPro" id="IPR003043">
    <property type="entry name" value="Uropor_MeTrfase_CS"/>
</dbReference>
<dbReference type="InterPro" id="IPR014776">
    <property type="entry name" value="4pyrrole_Mease_sub2"/>
</dbReference>
<evidence type="ECO:0000256" key="5">
    <source>
        <dbReference type="ARBA" id="ARBA00022679"/>
    </source>
</evidence>
<accession>A0A1H3PIP6</accession>
<dbReference type="GO" id="GO:0046026">
    <property type="term" value="F:precorrin-4 C11-methyltransferase activity"/>
    <property type="evidence" value="ECO:0007669"/>
    <property type="project" value="InterPro"/>
</dbReference>
<dbReference type="InterPro" id="IPR035996">
    <property type="entry name" value="4pyrrol_Methylase_sf"/>
</dbReference>
<dbReference type="PROSITE" id="PS00840">
    <property type="entry name" value="SUMT_2"/>
    <property type="match status" value="1"/>
</dbReference>
<reference evidence="9 10" key="1">
    <citation type="submission" date="2016-10" db="EMBL/GenBank/DDBJ databases">
        <authorList>
            <person name="de Groot N.N."/>
        </authorList>
    </citation>
    <scope>NUCLEOTIDE SEQUENCE [LARGE SCALE GENOMIC DNA]</scope>
    <source>
        <strain evidence="9 10">APO</strain>
    </source>
</reference>
<dbReference type="Gene3D" id="3.30.950.10">
    <property type="entry name" value="Methyltransferase, Cobalt-precorrin-4 Transmethylase, Domain 2"/>
    <property type="match status" value="1"/>
</dbReference>
<dbReference type="InterPro" id="IPR006362">
    <property type="entry name" value="Cbl_synth_CobM/CibF"/>
</dbReference>
<evidence type="ECO:0000256" key="7">
    <source>
        <dbReference type="RuleBase" id="RU003960"/>
    </source>
</evidence>
<protein>
    <submittedName>
        <fullName evidence="9">Cobalt-precorrin 4 C11-methyltransferase</fullName>
    </submittedName>
</protein>
<proteinExistence type="inferred from homology"/>
<comment type="pathway">
    <text evidence="1">Cofactor biosynthesis; adenosylcobalamin biosynthesis.</text>
</comment>
<feature type="domain" description="Tetrapyrrole methylase" evidence="8">
    <location>
        <begin position="4"/>
        <end position="208"/>
    </location>
</feature>
<keyword evidence="10" id="KW-1185">Reference proteome</keyword>
<dbReference type="AlphaFoldDB" id="A0A1H3PIP6"/>
<dbReference type="GO" id="GO:0032259">
    <property type="term" value="P:methylation"/>
    <property type="evidence" value="ECO:0007669"/>
    <property type="project" value="UniProtKB-KW"/>
</dbReference>
<keyword evidence="4 7" id="KW-0489">Methyltransferase</keyword>
<evidence type="ECO:0000256" key="2">
    <source>
        <dbReference type="ARBA" id="ARBA00005879"/>
    </source>
</evidence>
<dbReference type="Gene3D" id="3.40.1010.10">
    <property type="entry name" value="Cobalt-precorrin-4 Transmethylase, Domain 1"/>
    <property type="match status" value="1"/>
</dbReference>
<evidence type="ECO:0000256" key="3">
    <source>
        <dbReference type="ARBA" id="ARBA00022573"/>
    </source>
</evidence>
<dbReference type="Proteomes" id="UP000199230">
    <property type="component" value="Unassembled WGS sequence"/>
</dbReference>
<evidence type="ECO:0000256" key="6">
    <source>
        <dbReference type="ARBA" id="ARBA00022691"/>
    </source>
</evidence>
<dbReference type="NCBIfam" id="TIGR01465">
    <property type="entry name" value="cobM_cbiF"/>
    <property type="match status" value="1"/>
</dbReference>
<dbReference type="Pfam" id="PF00590">
    <property type="entry name" value="TP_methylase"/>
    <property type="match status" value="1"/>
</dbReference>
<dbReference type="RefSeq" id="WP_093314052.1">
    <property type="nucleotide sequence ID" value="NZ_FNPV01000006.1"/>
</dbReference>
<evidence type="ECO:0000256" key="1">
    <source>
        <dbReference type="ARBA" id="ARBA00004953"/>
    </source>
</evidence>
<organism evidence="9 10">
    <name type="scientific">Tindallia californiensis</name>
    <dbReference type="NCBI Taxonomy" id="159292"/>
    <lineage>
        <taxon>Bacteria</taxon>
        <taxon>Bacillati</taxon>
        <taxon>Bacillota</taxon>
        <taxon>Clostridia</taxon>
        <taxon>Peptostreptococcales</taxon>
        <taxon>Tindalliaceae</taxon>
        <taxon>Tindallia</taxon>
    </lineage>
</organism>
<dbReference type="OrthoDB" id="9815856at2"/>
<dbReference type="STRING" id="159292.SAMN05192546_106229"/>
<comment type="similarity">
    <text evidence="2 7">Belongs to the precorrin methyltransferase family.</text>
</comment>
<keyword evidence="5 7" id="KW-0808">Transferase</keyword>
<dbReference type="CDD" id="cd11641">
    <property type="entry name" value="Precorrin-4_C11-MT"/>
    <property type="match status" value="1"/>
</dbReference>
<dbReference type="PANTHER" id="PTHR45790:SF4">
    <property type="entry name" value="COBALT-PRECORRIN-4 C(11)-METHYLTRANSFERASE"/>
    <property type="match status" value="1"/>
</dbReference>
<dbReference type="InterPro" id="IPR050161">
    <property type="entry name" value="Siro_Cobalamin_biosynth"/>
</dbReference>
<dbReference type="SUPFAM" id="SSF53790">
    <property type="entry name" value="Tetrapyrrole methylase"/>
    <property type="match status" value="1"/>
</dbReference>
<keyword evidence="3" id="KW-0169">Cobalamin biosynthesis</keyword>
<dbReference type="PANTHER" id="PTHR45790">
    <property type="entry name" value="SIROHEME SYNTHASE-RELATED"/>
    <property type="match status" value="1"/>
</dbReference>